<dbReference type="PANTHER" id="PTHR16166">
    <property type="entry name" value="VACUOLAR PROTEIN SORTING-ASSOCIATED PROTEIN VPS13"/>
    <property type="match status" value="1"/>
</dbReference>
<reference evidence="8 9" key="1">
    <citation type="submission" date="2016-07" db="EMBL/GenBank/DDBJ databases">
        <title>Pervasive Adenine N6-methylation of Active Genes in Fungi.</title>
        <authorList>
            <consortium name="DOE Joint Genome Institute"/>
            <person name="Mondo S.J."/>
            <person name="Dannebaum R.O."/>
            <person name="Kuo R.C."/>
            <person name="Labutti K."/>
            <person name="Haridas S."/>
            <person name="Kuo A."/>
            <person name="Salamov A."/>
            <person name="Ahrendt S.R."/>
            <person name="Lipzen A."/>
            <person name="Sullivan W."/>
            <person name="Andreopoulos W.B."/>
            <person name="Clum A."/>
            <person name="Lindquist E."/>
            <person name="Daum C."/>
            <person name="Ramamoorthy G.K."/>
            <person name="Gryganskyi A."/>
            <person name="Culley D."/>
            <person name="Magnuson J.K."/>
            <person name="James T.Y."/>
            <person name="O'Malley M.A."/>
            <person name="Stajich J.E."/>
            <person name="Spatafora J.W."/>
            <person name="Visel A."/>
            <person name="Grigoriev I.V."/>
        </authorList>
    </citation>
    <scope>NUCLEOTIDE SEQUENCE [LARGE SCALE GENOMIC DNA]</scope>
    <source>
        <strain evidence="8 9">NRRL 1336</strain>
    </source>
</reference>
<name>A0A1X2IGE8_9FUNG</name>
<protein>
    <recommendedName>
        <fullName evidence="10">Vacuolar protein sorting-associated protein</fullName>
    </recommendedName>
</protein>
<sequence>MLESLVSTLLNRFLGEYVSNLNYNQLQIGIWSGEVVLRNLKLKREALDKLNLPVDVLEGYLGELTLNIPWSNLKSKPVMVHIKDVYVLAVPRNQSSMTPEDMANREFEAKKRKLADAELVQTSAQALDEQEDSVAKNDTFVNQLVVKIMNNLQFSVTNIHVRYEDDVSTPDHRFAAGITLSELSAITTDENWVPQTIGDVIHVIHKLATLESLSIYWNTDARSLAHLEETESKCAFQHLIATNTNVPDEHQYILKPVSGTGRIKLNKSFGSKTPKVDVTLLFDELAFVIDNEQYRDAILLLDLFHSYLKKQKYQHLHPPSDMTPKRNPREYFQFAGNAVLSKVHERNARWSWARLKERRDDRHAFLECYVASKLGKATEDQTAQLDSLERKLSYEDLRFYQSIAKNRLKREKAVMAAEEKRRKELDAAARAEQGSQQGWISSWWYGQTSKNDNGDNKSDEALVITDEQRQEFYDAIEYDEDKASITESIEIPKDTMLLSLRTSLNKGSFTIKRDPHAHNSTELVSLVFDSVMLGSTIYVESWKASASLGDLRLYDGVTENTRYHQLVGVSRKHLVEEGDISALVTRPFFSIEYEFCPLDKRADNAITLVMRNIDIVYNPIIIKEILAFFRPPETSIDSVNALVEVAGDTLEDIKKQTKSTLTFALEQHTTLDLHVDMDAPIIVIPECCTSQTSRGIVLDAGHINIESQLVSAETVSAMKSKRASDYTSDDHLQLRSLMYDRFTMKLTQTKILVDGVSVDKCLQQVRTPQPELNYLHMVDRIDMTFLLELCILEASPELSKFKMSGHLPILRINFSDTKYRAIMQLPHLMNASGLFGQGDQDESDVEELNTGDHGSSTANPDVKRHKLMNLKLWNQAEDVFSLDTESEDGDAYHFDDDNHGNNRGHITPSTSIATSSGTHRVKKTVKLDQKQFELDFRVDKVLANIYQATTTTSEKDRLPEKLLAVLSLHGLSLEYLLRPYDMTVDLTLEALDVIDRMPHGDEFKYLVTSDHDILDMCASRADDDDDSFKNKNLVQLHYIQVDKKSPEYVEKYKGIDRTVHLTLSTLNFIVTRSSVLTLYNYAISTFVDAEQQRQRATSPQSARRKSTSFELQQQQQTPQNTRVDLFLDSVNFILNNDGSRIATGELSHGDLLILMVDCKTKVQSKFANFTLTDDSAKRHSSSESDQHQLLTIQGDELIDLRYETFVKEQDDSTYPGYDQSLFLRMGSAQFTFLEKPVCELLLFLSKFAAMKTIYDRARQAAFETAQQQYNTLTKMHFDVVIRTPVVLFPEIQQQHTLDVVVAHLGEIWASNSFITQQDKGCINCVKAGIRAMNLTSRWHFVSSGDEQQVQLQTLPIIDNIDLNLDIVIPHADENDSSIGTGRPGIDVTGDLGRISMNLTERQYKFLLDATQMISRVLNQIQHNDPTNNVADGDINLKQNDDVDQRRLSQQEEEHTSDLNISNSADALPKPPRFKVSLKMPTIQFEIYTDLRSSTLSTPISLSRFALNNSSLLLHGQDNGSIDIRWQVHTLTVDDTRPDIRSQFKHIVPSIQQGHQFLMQCDLSAPTGIRGSRHGIVLLTINEPKMIVSLDHVFMVYKFFTTPTADQRKPPPPKLPRRPQHHLQQSPQQAHQQSSRRHSSIGSISEEEPSLELSYRLNVTDVEFILLADPDAVDSEAVVLSTEKIMISHQSVMALAVKKMGMFLCRMDSRDTSTLRFIQPFDISISMNNNNLSNNVYEEDDGLIELEVDVEALVLRLSYRDAILVTSIFNKAYDLYHQYIMATSSDSDPGSSGMSYAQTILDQAANGVLQLSTQTKESLRATFQGMQIILIEEVHEFPMIDMTLKPFEVIASNWSKSFSSNVCFSAYINYFNIKNSHWEPLIEPWQFDLRIAREVSDGQQPLSIKIVSNNDLNVNISHTFLESAMTTIVMFDKQNQSNYCGERGHESPYKLKNRTGYPIHIWNNSNESSSVGGVTVSRLEDGKDLPWWFEDWRKRREMTETASNILNVQLEGALWETLRNAHVDTEGEHIYTLRPLVRNVQHRIVFDVKLVDNVKVVTIRSAMVIENRTLLPVDVALLDSRGYADGTFVKIAPGDDYPLPIEKAFHNRFCIRPDAGFGYKWTGHAIHWTDFTKNDDYKTTISCISEENNGMPPFIFQIFARHDKTNALYGRYCAMAIRLSAPVEIENLLPYDFNFRIIDKTSGQDYNSFLRKVENKHLLLLNIHIPNTVYKASEFAIISTRGADDLDIDDTIQLTDSGNNYLTLKINTVDIADSGGAHKYSIFCPYIIINKTGCPIALKPKLAWQNSMFNSQTSISVSRPAKKPEPFMYSYPKYDNRNRSLIQTSGSEWSQPLSFEAVRAVYDVSIPTPSQSEEFHIGINVQEGIGKYKVTKMVTLTPRFILSNHMNVSIRYREPESRIDQEVEPHGRMPLYRIRKSAEKQLCIKLPGINNVWSSPFNIQDLGKVHVRLNSADGATMMLMRVTTILEDATIFIVLEKEAGDEWPYLLVNRTNEDMTFYQEDPMSTLTGGGSGGSHQFKTSKTKLYTLPAQTKVPYSWDMPAVKDKKIVLNIHGRERSINTQEIGSQLPFRHSTNHGQQAITSIDIKTHGSRQIIQLFPFTQGNSLFRPSSCDSNSLSTKSSTSSLWETSLRDGFETIDIKPIINAVFQVKLSHIGISVVNRQPQELMYASFKDMDIKVTDSNMYQSLRWNIKWLQIDNQLYGTLFPILLYPTNMTKEAGQDILPTFQLALDRVKDDSHGVLYFKYFSVLLQELSLEMDEEFIYAILDFSHLDVNGWNTNLDDSRVWEYSTEIPDAKPQEDVALLYFEVLSVQPIRFDLSFLRTAQVNIVDDRNQSNSALMFFVNILTMAIGNINNAPMRFNALAIENLMASRQDLSNRIFIHYSDQFVYQIHRMLGSADFLGNPVGLFNNLSSGVAELFYEPWQGLIMSDRPQDLGMGIARGVSGFVRKSVFGVTDSFTKFTGSIGKGLSAATMDREYQERRRMNMARNKPRHALVGMAQGANYFANSLASGVTGLVTQPIDGASKEGVGGFFAGVGKGLVGAVTKPVVGVFDLASNVTEGIRNTTTPADTNDIERIRHPRFIGDSGVLKPYTAREAQGQSWLKDVGGGKYVNDAYIAHCHVQDTDRVAMLTSNRLMLLRTKKLSVEWQEPFTDIQTIKCEPTGIAIYLRTMTWEPFLVIPQKPIRELFFKKIEETVLQYNAARRPLQ</sequence>
<dbReference type="Pfam" id="PF25036">
    <property type="entry name" value="VPS13_VAB"/>
    <property type="match status" value="1"/>
</dbReference>
<evidence type="ECO:0000256" key="4">
    <source>
        <dbReference type="SAM" id="MobiDB-lite"/>
    </source>
</evidence>
<dbReference type="OrthoDB" id="428159at2759"/>
<dbReference type="Proteomes" id="UP000193560">
    <property type="component" value="Unassembled WGS sequence"/>
</dbReference>
<evidence type="ECO:0000256" key="3">
    <source>
        <dbReference type="ARBA" id="ARBA00023055"/>
    </source>
</evidence>
<keyword evidence="2" id="KW-0813">Transport</keyword>
<evidence type="ECO:0000313" key="9">
    <source>
        <dbReference type="Proteomes" id="UP000193560"/>
    </source>
</evidence>
<evidence type="ECO:0000259" key="5">
    <source>
        <dbReference type="Pfam" id="PF12624"/>
    </source>
</evidence>
<feature type="compositionally biased region" description="Acidic residues" evidence="4">
    <location>
        <begin position="839"/>
        <end position="849"/>
    </location>
</feature>
<dbReference type="InterPro" id="IPR026854">
    <property type="entry name" value="VPS13_N"/>
</dbReference>
<dbReference type="Pfam" id="PF25037">
    <property type="entry name" value="VPS13_C"/>
    <property type="match status" value="1"/>
</dbReference>
<keyword evidence="9" id="KW-1185">Reference proteome</keyword>
<dbReference type="GO" id="GO:0006623">
    <property type="term" value="P:protein targeting to vacuole"/>
    <property type="evidence" value="ECO:0007669"/>
    <property type="project" value="TreeGrafter"/>
</dbReference>
<evidence type="ECO:0008006" key="10">
    <source>
        <dbReference type="Google" id="ProtNLM"/>
    </source>
</evidence>
<comment type="similarity">
    <text evidence="1">Belongs to the VPS13 family.</text>
</comment>
<evidence type="ECO:0000256" key="2">
    <source>
        <dbReference type="ARBA" id="ARBA00022448"/>
    </source>
</evidence>
<evidence type="ECO:0000313" key="8">
    <source>
        <dbReference type="EMBL" id="ORZ16224.1"/>
    </source>
</evidence>
<feature type="compositionally biased region" description="Polar residues" evidence="4">
    <location>
        <begin position="907"/>
        <end position="917"/>
    </location>
</feature>
<evidence type="ECO:0000259" key="7">
    <source>
        <dbReference type="Pfam" id="PF25037"/>
    </source>
</evidence>
<evidence type="ECO:0000256" key="1">
    <source>
        <dbReference type="ARBA" id="ARBA00006545"/>
    </source>
</evidence>
<comment type="caution">
    <text evidence="8">The sequence shown here is derived from an EMBL/GenBank/DDBJ whole genome shotgun (WGS) entry which is preliminary data.</text>
</comment>
<dbReference type="GO" id="GO:0045053">
    <property type="term" value="P:protein retention in Golgi apparatus"/>
    <property type="evidence" value="ECO:0007669"/>
    <property type="project" value="TreeGrafter"/>
</dbReference>
<feature type="region of interest" description="Disordered" evidence="4">
    <location>
        <begin position="1443"/>
        <end position="1465"/>
    </location>
</feature>
<feature type="compositionally biased region" description="Basic and acidic residues" evidence="4">
    <location>
        <begin position="1443"/>
        <end position="1456"/>
    </location>
</feature>
<dbReference type="GO" id="GO:0007005">
    <property type="term" value="P:mitochondrion organization"/>
    <property type="evidence" value="ECO:0007669"/>
    <property type="project" value="TreeGrafter"/>
</dbReference>
<dbReference type="InterPro" id="IPR056748">
    <property type="entry name" value="VPS13-like_C"/>
</dbReference>
<keyword evidence="3" id="KW-0445">Lipid transport</keyword>
<accession>A0A1X2IGE8</accession>
<dbReference type="EMBL" id="MCGE01000011">
    <property type="protein sequence ID" value="ORZ16224.1"/>
    <property type="molecule type" value="Genomic_DNA"/>
</dbReference>
<dbReference type="PANTHER" id="PTHR16166:SF93">
    <property type="entry name" value="INTERMEMBRANE LIPID TRANSFER PROTEIN VPS13"/>
    <property type="match status" value="1"/>
</dbReference>
<dbReference type="Pfam" id="PF12624">
    <property type="entry name" value="VPS13_N"/>
    <property type="match status" value="1"/>
</dbReference>
<feature type="region of interest" description="Disordered" evidence="4">
    <location>
        <begin position="834"/>
        <end position="861"/>
    </location>
</feature>
<dbReference type="STRING" id="90262.A0A1X2IGE8"/>
<feature type="region of interest" description="Disordered" evidence="4">
    <location>
        <begin position="1093"/>
        <end position="1117"/>
    </location>
</feature>
<feature type="compositionally biased region" description="Low complexity" evidence="4">
    <location>
        <begin position="1621"/>
        <end position="1632"/>
    </location>
</feature>
<dbReference type="GO" id="GO:0006869">
    <property type="term" value="P:lipid transport"/>
    <property type="evidence" value="ECO:0007669"/>
    <property type="project" value="UniProtKB-KW"/>
</dbReference>
<gene>
    <name evidence="8" type="ORF">BCR42DRAFT_482531</name>
</gene>
<proteinExistence type="inferred from homology"/>
<feature type="region of interest" description="Disordered" evidence="4">
    <location>
        <begin position="1603"/>
        <end position="1646"/>
    </location>
</feature>
<evidence type="ECO:0000259" key="6">
    <source>
        <dbReference type="Pfam" id="PF25036"/>
    </source>
</evidence>
<dbReference type="InterPro" id="IPR026847">
    <property type="entry name" value="VPS13"/>
</dbReference>
<dbReference type="InterPro" id="IPR009543">
    <property type="entry name" value="VPS13_VAB"/>
</dbReference>
<feature type="domain" description="Vacuolar protein sorting-associated protein 13 VPS13 adaptor binding" evidence="6">
    <location>
        <begin position="1990"/>
        <end position="2562"/>
    </location>
</feature>
<feature type="region of interest" description="Disordered" evidence="4">
    <location>
        <begin position="895"/>
        <end position="917"/>
    </location>
</feature>
<organism evidence="8 9">
    <name type="scientific">Absidia repens</name>
    <dbReference type="NCBI Taxonomy" id="90262"/>
    <lineage>
        <taxon>Eukaryota</taxon>
        <taxon>Fungi</taxon>
        <taxon>Fungi incertae sedis</taxon>
        <taxon>Mucoromycota</taxon>
        <taxon>Mucoromycotina</taxon>
        <taxon>Mucoromycetes</taxon>
        <taxon>Mucorales</taxon>
        <taxon>Cunninghamellaceae</taxon>
        <taxon>Absidia</taxon>
    </lineage>
</organism>
<dbReference type="GO" id="GO:0045324">
    <property type="term" value="P:late endosome to vacuole transport"/>
    <property type="evidence" value="ECO:0007669"/>
    <property type="project" value="TreeGrafter"/>
</dbReference>
<feature type="domain" description="Chorein N-terminal" evidence="5">
    <location>
        <begin position="1"/>
        <end position="1564"/>
    </location>
</feature>
<feature type="domain" description="Intermembrane lipid transfer protein VPS13-like C-terminal" evidence="7">
    <location>
        <begin position="3096"/>
        <end position="3200"/>
    </location>
</feature>